<dbReference type="Pfam" id="PF01408">
    <property type="entry name" value="GFO_IDH_MocA"/>
    <property type="match status" value="1"/>
</dbReference>
<dbReference type="InterPro" id="IPR052515">
    <property type="entry name" value="Gfo/Idh/MocA_Oxidoreductase"/>
</dbReference>
<dbReference type="Proteomes" id="UP000434223">
    <property type="component" value="Unassembled WGS sequence"/>
</dbReference>
<organism evidence="3 4">
    <name type="scientific">Hungatella hathewayi</name>
    <dbReference type="NCBI Taxonomy" id="154046"/>
    <lineage>
        <taxon>Bacteria</taxon>
        <taxon>Bacillati</taxon>
        <taxon>Bacillota</taxon>
        <taxon>Clostridia</taxon>
        <taxon>Lachnospirales</taxon>
        <taxon>Lachnospiraceae</taxon>
        <taxon>Hungatella</taxon>
    </lineage>
</organism>
<protein>
    <submittedName>
        <fullName evidence="3">Gfo/Idh/MocA family oxidoreductase</fullName>
    </submittedName>
</protein>
<dbReference type="InterPro" id="IPR000683">
    <property type="entry name" value="Gfo/Idh/MocA-like_OxRdtase_N"/>
</dbReference>
<dbReference type="PANTHER" id="PTHR43249:SF1">
    <property type="entry name" value="D-GLUCOSIDE 3-DEHYDROGENASE"/>
    <property type="match status" value="1"/>
</dbReference>
<sequence length="346" mass="38387">MNNKKIRAAIIGCGNIARVHAGCLEKNRGVQLAAVCDVAGDRAKSLAGDHGANWYTSYEDMLDQVAIDVVHICTPHYLHVPMTIDCLKRGKNVFLEKPPVISKSQLDELESAPHIERAGICFQNRYNPGLIRVKTMLQSGETGKILGARGIVTWFRDEEYYTQSGWRGRLETEGGGVLINQSIHTLDLLVYLLGRPDAVCAGMANHHLKEIIEVEDTMEAYIEFENGKAVFYATTAYCENLPPLIEVSCENMVIRLEEPQITVFHRDGRTERITASADEALGKKYWGSGHEACIRDYYSAVAEGRKLPITLAEVKDSVRLMTAMYEAAGSGRRIELNSQSHGFALA</sequence>
<accession>A0AAW9WDF9</accession>
<proteinExistence type="predicted"/>
<dbReference type="InterPro" id="IPR036291">
    <property type="entry name" value="NAD(P)-bd_dom_sf"/>
</dbReference>
<dbReference type="Gene3D" id="3.40.50.720">
    <property type="entry name" value="NAD(P)-binding Rossmann-like Domain"/>
    <property type="match status" value="1"/>
</dbReference>
<reference evidence="3 4" key="1">
    <citation type="submission" date="2019-09" db="EMBL/GenBank/DDBJ databases">
        <title>Draft genome sequencing of Hungatella hathewayi 123Y-2.</title>
        <authorList>
            <person name="Lv Q."/>
            <person name="Li S."/>
        </authorList>
    </citation>
    <scope>NUCLEOTIDE SEQUENCE [LARGE SCALE GENOMIC DNA]</scope>
    <source>
        <strain evidence="3 4">123Y-2</strain>
    </source>
</reference>
<name>A0AAW9WDF9_9FIRM</name>
<dbReference type="GO" id="GO:0000166">
    <property type="term" value="F:nucleotide binding"/>
    <property type="evidence" value="ECO:0007669"/>
    <property type="project" value="InterPro"/>
</dbReference>
<evidence type="ECO:0000259" key="2">
    <source>
        <dbReference type="Pfam" id="PF22725"/>
    </source>
</evidence>
<dbReference type="SUPFAM" id="SSF55347">
    <property type="entry name" value="Glyceraldehyde-3-phosphate dehydrogenase-like, C-terminal domain"/>
    <property type="match status" value="1"/>
</dbReference>
<dbReference type="InterPro" id="IPR055170">
    <property type="entry name" value="GFO_IDH_MocA-like_dom"/>
</dbReference>
<evidence type="ECO:0000313" key="3">
    <source>
        <dbReference type="EMBL" id="MUB63205.1"/>
    </source>
</evidence>
<dbReference type="RefSeq" id="WP_055651658.1">
    <property type="nucleotide sequence ID" value="NZ_CZAZ01000032.1"/>
</dbReference>
<dbReference type="AlphaFoldDB" id="A0AAW9WDF9"/>
<comment type="caution">
    <text evidence="3">The sequence shown here is derived from an EMBL/GenBank/DDBJ whole genome shotgun (WGS) entry which is preliminary data.</text>
</comment>
<evidence type="ECO:0000259" key="1">
    <source>
        <dbReference type="Pfam" id="PF01408"/>
    </source>
</evidence>
<dbReference type="EMBL" id="WNME01000004">
    <property type="protein sequence ID" value="MUB63205.1"/>
    <property type="molecule type" value="Genomic_DNA"/>
</dbReference>
<dbReference type="SUPFAM" id="SSF51735">
    <property type="entry name" value="NAD(P)-binding Rossmann-fold domains"/>
    <property type="match status" value="1"/>
</dbReference>
<dbReference type="Pfam" id="PF22725">
    <property type="entry name" value="GFO_IDH_MocA_C3"/>
    <property type="match status" value="1"/>
</dbReference>
<gene>
    <name evidence="3" type="ORF">GNE07_09040</name>
</gene>
<feature type="domain" description="Gfo/Idh/MocA-like oxidoreductase N-terminal" evidence="1">
    <location>
        <begin position="6"/>
        <end position="109"/>
    </location>
</feature>
<dbReference type="PANTHER" id="PTHR43249">
    <property type="entry name" value="UDP-N-ACETYL-2-AMINO-2-DEOXY-D-GLUCURONATE OXIDASE"/>
    <property type="match status" value="1"/>
</dbReference>
<dbReference type="Gene3D" id="3.30.360.10">
    <property type="entry name" value="Dihydrodipicolinate Reductase, domain 2"/>
    <property type="match status" value="1"/>
</dbReference>
<feature type="domain" description="GFO/IDH/MocA-like oxidoreductase" evidence="2">
    <location>
        <begin position="132"/>
        <end position="251"/>
    </location>
</feature>
<evidence type="ECO:0000313" key="4">
    <source>
        <dbReference type="Proteomes" id="UP000434223"/>
    </source>
</evidence>